<comment type="caution">
    <text evidence="1">The sequence shown here is derived from an EMBL/GenBank/DDBJ whole genome shotgun (WGS) entry which is preliminary data.</text>
</comment>
<keyword evidence="2" id="KW-1185">Reference proteome</keyword>
<proteinExistence type="predicted"/>
<reference evidence="1" key="1">
    <citation type="submission" date="2022-07" db="EMBL/GenBank/DDBJ databases">
        <title>Genome Sequence of Lecanicillium saksenae.</title>
        <authorList>
            <person name="Buettner E."/>
        </authorList>
    </citation>
    <scope>NUCLEOTIDE SEQUENCE</scope>
    <source>
        <strain evidence="1">VT-O1</strain>
    </source>
</reference>
<dbReference type="Proteomes" id="UP001148737">
    <property type="component" value="Unassembled WGS sequence"/>
</dbReference>
<dbReference type="EMBL" id="JANAKD010000812">
    <property type="protein sequence ID" value="KAJ3487969.1"/>
    <property type="molecule type" value="Genomic_DNA"/>
</dbReference>
<evidence type="ECO:0000313" key="2">
    <source>
        <dbReference type="Proteomes" id="UP001148737"/>
    </source>
</evidence>
<name>A0ACC1QRX7_9HYPO</name>
<sequence length="371" mass="41631">MSSQSQTAPATTELRLPSPNGPVTRTILRTPLRDALPSEIPIINVEGIFSNSLEDRQAVAFQIRDAATNTGFFYITNHGIDAGLTDALHGVSLDFFRQDLEVKMRASSKHSKHGVGYRPPNTQKINPDEGIDVMEHFFWRYDPSFDPSVQDPASIPEQAKAMLACDDYPLSQTSNLPHFEKALISHHNACIALARRLARTFALSLYLPEDIFDGKMEYPGCSLGINYYPPIDQPEEPADPSARVSIGSHTDFELFTILWQDDVGGLQVLNRDGQWIRAVPVRGSLVVNISDFMQRITNDKYVSTVHRAQNWSGKERVSIPFFFGFGLHESCGVLPSCIAEGEEPKYPEINCHAWIQKRLSDMFELDKESIY</sequence>
<accession>A0ACC1QRX7</accession>
<gene>
    <name evidence="1" type="ORF">NLG97_g6291</name>
</gene>
<evidence type="ECO:0000313" key="1">
    <source>
        <dbReference type="EMBL" id="KAJ3487969.1"/>
    </source>
</evidence>
<protein>
    <submittedName>
        <fullName evidence="1">Uncharacterized protein</fullName>
    </submittedName>
</protein>
<organism evidence="1 2">
    <name type="scientific">Lecanicillium saksenae</name>
    <dbReference type="NCBI Taxonomy" id="468837"/>
    <lineage>
        <taxon>Eukaryota</taxon>
        <taxon>Fungi</taxon>
        <taxon>Dikarya</taxon>
        <taxon>Ascomycota</taxon>
        <taxon>Pezizomycotina</taxon>
        <taxon>Sordariomycetes</taxon>
        <taxon>Hypocreomycetidae</taxon>
        <taxon>Hypocreales</taxon>
        <taxon>Cordycipitaceae</taxon>
        <taxon>Lecanicillium</taxon>
    </lineage>
</organism>